<organism evidence="4 5">
    <name type="scientific">Aneurinibacillus soli</name>
    <dbReference type="NCBI Taxonomy" id="1500254"/>
    <lineage>
        <taxon>Bacteria</taxon>
        <taxon>Bacillati</taxon>
        <taxon>Bacillota</taxon>
        <taxon>Bacilli</taxon>
        <taxon>Bacillales</taxon>
        <taxon>Paenibacillaceae</taxon>
        <taxon>Aneurinibacillus group</taxon>
        <taxon>Aneurinibacillus</taxon>
    </lineage>
</organism>
<keyword evidence="5" id="KW-1185">Reference proteome</keyword>
<dbReference type="Gene3D" id="1.10.357.10">
    <property type="entry name" value="Tetracycline Repressor, domain 2"/>
    <property type="match status" value="1"/>
</dbReference>
<dbReference type="AlphaFoldDB" id="A0A0U4NH14"/>
<dbReference type="Proteomes" id="UP000217696">
    <property type="component" value="Chromosome"/>
</dbReference>
<reference evidence="4 5" key="1">
    <citation type="submission" date="2015-12" db="EMBL/GenBank/DDBJ databases">
        <title>Genome sequence of Aneurinibacillus soli.</title>
        <authorList>
            <person name="Lee J.S."/>
            <person name="Lee K.C."/>
            <person name="Kim K.K."/>
            <person name="Lee B.W."/>
        </authorList>
    </citation>
    <scope>NUCLEOTIDE SEQUENCE [LARGE SCALE GENOMIC DNA]</scope>
    <source>
        <strain evidence="4 5">CB4</strain>
    </source>
</reference>
<name>A0A0U4NH14_9BACL</name>
<proteinExistence type="predicted"/>
<evidence type="ECO:0000256" key="2">
    <source>
        <dbReference type="ARBA" id="ARBA00023163"/>
    </source>
</evidence>
<sequence length="151" mass="17092">MIAKTAGAGKQTLYRWWPNKASIVLEAVRERCQLEIPVPELGSVKQDLLEYIGNTCRLLNGSTGKIIAALIAEAQFDDEFSLLLDKEFISTRREALISILKRGIEQGEINDCKNLNVLSDFCYGAIWYRLLNRHAPLDDEFVQHIVEILVS</sequence>
<evidence type="ECO:0000256" key="1">
    <source>
        <dbReference type="ARBA" id="ARBA00023015"/>
    </source>
</evidence>
<feature type="domain" description="Tetracyclin repressor-like C-terminal" evidence="3">
    <location>
        <begin position="38"/>
        <end position="147"/>
    </location>
</feature>
<dbReference type="KEGG" id="asoc:CB4_02194"/>
<evidence type="ECO:0000259" key="3">
    <source>
        <dbReference type="Pfam" id="PF16859"/>
    </source>
</evidence>
<dbReference type="SUPFAM" id="SSF46689">
    <property type="entry name" value="Homeodomain-like"/>
    <property type="match status" value="1"/>
</dbReference>
<dbReference type="RefSeq" id="WP_231955966.1">
    <property type="nucleotide sequence ID" value="NZ_AP017312.1"/>
</dbReference>
<keyword evidence="2" id="KW-0804">Transcription</keyword>
<accession>A0A0U4NH14</accession>
<dbReference type="Pfam" id="PF16859">
    <property type="entry name" value="TetR_C_11"/>
    <property type="match status" value="1"/>
</dbReference>
<dbReference type="SUPFAM" id="SSF48498">
    <property type="entry name" value="Tetracyclin repressor-like, C-terminal domain"/>
    <property type="match status" value="1"/>
</dbReference>
<dbReference type="InterPro" id="IPR011075">
    <property type="entry name" value="TetR_C"/>
</dbReference>
<evidence type="ECO:0000313" key="4">
    <source>
        <dbReference type="EMBL" id="BAU28020.1"/>
    </source>
</evidence>
<evidence type="ECO:0000313" key="5">
    <source>
        <dbReference type="Proteomes" id="UP000217696"/>
    </source>
</evidence>
<gene>
    <name evidence="4" type="ORF">CB4_02194</name>
</gene>
<protein>
    <recommendedName>
        <fullName evidence="3">Tetracyclin repressor-like C-terminal domain-containing protein</fullName>
    </recommendedName>
</protein>
<dbReference type="Gene3D" id="1.10.10.60">
    <property type="entry name" value="Homeodomain-like"/>
    <property type="match status" value="1"/>
</dbReference>
<keyword evidence="1" id="KW-0805">Transcription regulation</keyword>
<dbReference type="InterPro" id="IPR036271">
    <property type="entry name" value="Tet_transcr_reg_TetR-rel_C_sf"/>
</dbReference>
<dbReference type="InterPro" id="IPR009057">
    <property type="entry name" value="Homeodomain-like_sf"/>
</dbReference>
<dbReference type="EMBL" id="AP017312">
    <property type="protein sequence ID" value="BAU28020.1"/>
    <property type="molecule type" value="Genomic_DNA"/>
</dbReference>